<dbReference type="STRING" id="486041.B0DDM8"/>
<dbReference type="InterPro" id="IPR000210">
    <property type="entry name" value="BTB/POZ_dom"/>
</dbReference>
<dbReference type="Pfam" id="PF00651">
    <property type="entry name" value="BTB"/>
    <property type="match status" value="1"/>
</dbReference>
<evidence type="ECO:0000256" key="1">
    <source>
        <dbReference type="SAM" id="MobiDB-lite"/>
    </source>
</evidence>
<dbReference type="InParanoid" id="B0DDM8"/>
<dbReference type="Gene3D" id="3.30.710.10">
    <property type="entry name" value="Potassium Channel Kv1.1, Chain A"/>
    <property type="match status" value="1"/>
</dbReference>
<dbReference type="RefSeq" id="XP_001882173.1">
    <property type="nucleotide sequence ID" value="XM_001882138.1"/>
</dbReference>
<dbReference type="PROSITE" id="PS50097">
    <property type="entry name" value="BTB"/>
    <property type="match status" value="1"/>
</dbReference>
<dbReference type="OrthoDB" id="9997739at2759"/>
<dbReference type="AlphaFoldDB" id="B0DDM8"/>
<sequence>MSASNHDNEELPALIQHPDYYIEGADLSFLAERTQFKVHRYFFERESPYFRAQLEIPVSAGGAASKGSNSSNAIVLSGVKATEFELFLWVFYNPTYSLYKKTVVEWEVILRLAEKWTFLEVKNLAVRELEKLTILDVDRIAIYQAHNVDRNLLVPSYSRLCERAEHLNVPEGLRLGMETTISIANAREVARRPATCASGPKLEAIIRDLFDIKLEGGPARDNQASHNPEGHSKENRLKGVNGGARGEGNSGQHGHTKPDKK</sequence>
<dbReference type="KEGG" id="lbc:LACBIDRAFT_294547"/>
<accession>B0DDM8</accession>
<dbReference type="SUPFAM" id="SSF54695">
    <property type="entry name" value="POZ domain"/>
    <property type="match status" value="1"/>
</dbReference>
<dbReference type="EMBL" id="DS547105">
    <property type="protein sequence ID" value="EDR07242.1"/>
    <property type="molecule type" value="Genomic_DNA"/>
</dbReference>
<feature type="domain" description="BTB" evidence="2">
    <location>
        <begin position="25"/>
        <end position="100"/>
    </location>
</feature>
<feature type="compositionally biased region" description="Gly residues" evidence="1">
    <location>
        <begin position="240"/>
        <end position="251"/>
    </location>
</feature>
<gene>
    <name evidence="3" type="ORF">LACBIDRAFT_294547</name>
</gene>
<dbReference type="HOGENOM" id="CLU_047592_0_3_1"/>
<organism evidence="4">
    <name type="scientific">Laccaria bicolor (strain S238N-H82 / ATCC MYA-4686)</name>
    <name type="common">Bicoloured deceiver</name>
    <name type="synonym">Laccaria laccata var. bicolor</name>
    <dbReference type="NCBI Taxonomy" id="486041"/>
    <lineage>
        <taxon>Eukaryota</taxon>
        <taxon>Fungi</taxon>
        <taxon>Dikarya</taxon>
        <taxon>Basidiomycota</taxon>
        <taxon>Agaricomycotina</taxon>
        <taxon>Agaricomycetes</taxon>
        <taxon>Agaricomycetidae</taxon>
        <taxon>Agaricales</taxon>
        <taxon>Agaricineae</taxon>
        <taxon>Hydnangiaceae</taxon>
        <taxon>Laccaria</taxon>
    </lineage>
</organism>
<proteinExistence type="predicted"/>
<dbReference type="InterPro" id="IPR011333">
    <property type="entry name" value="SKP1/BTB/POZ_sf"/>
</dbReference>
<reference evidence="3 4" key="1">
    <citation type="journal article" date="2008" name="Nature">
        <title>The genome of Laccaria bicolor provides insights into mycorrhizal symbiosis.</title>
        <authorList>
            <person name="Martin F."/>
            <person name="Aerts A."/>
            <person name="Ahren D."/>
            <person name="Brun A."/>
            <person name="Danchin E.G.J."/>
            <person name="Duchaussoy F."/>
            <person name="Gibon J."/>
            <person name="Kohler A."/>
            <person name="Lindquist E."/>
            <person name="Pereda V."/>
            <person name="Salamov A."/>
            <person name="Shapiro H.J."/>
            <person name="Wuyts J."/>
            <person name="Blaudez D."/>
            <person name="Buee M."/>
            <person name="Brokstein P."/>
            <person name="Canbaeck B."/>
            <person name="Cohen D."/>
            <person name="Courty P.E."/>
            <person name="Coutinho P.M."/>
            <person name="Delaruelle C."/>
            <person name="Detter J.C."/>
            <person name="Deveau A."/>
            <person name="DiFazio S."/>
            <person name="Duplessis S."/>
            <person name="Fraissinet-Tachet L."/>
            <person name="Lucic E."/>
            <person name="Frey-Klett P."/>
            <person name="Fourrey C."/>
            <person name="Feussner I."/>
            <person name="Gay G."/>
            <person name="Grimwood J."/>
            <person name="Hoegger P.J."/>
            <person name="Jain P."/>
            <person name="Kilaru S."/>
            <person name="Labbe J."/>
            <person name="Lin Y.C."/>
            <person name="Legue V."/>
            <person name="Le Tacon F."/>
            <person name="Marmeisse R."/>
            <person name="Melayah D."/>
            <person name="Montanini B."/>
            <person name="Muratet M."/>
            <person name="Nehls U."/>
            <person name="Niculita-Hirzel H."/>
            <person name="Oudot-Le Secq M.P."/>
            <person name="Peter M."/>
            <person name="Quesneville H."/>
            <person name="Rajashekar B."/>
            <person name="Reich M."/>
            <person name="Rouhier N."/>
            <person name="Schmutz J."/>
            <person name="Yin T."/>
            <person name="Chalot M."/>
            <person name="Henrissat B."/>
            <person name="Kuees U."/>
            <person name="Lucas S."/>
            <person name="Van de Peer Y."/>
            <person name="Podila G.K."/>
            <person name="Polle A."/>
            <person name="Pukkila P.J."/>
            <person name="Richardson P.M."/>
            <person name="Rouze P."/>
            <person name="Sanders I.R."/>
            <person name="Stajich J.E."/>
            <person name="Tunlid A."/>
            <person name="Tuskan G."/>
            <person name="Grigoriev I.V."/>
        </authorList>
    </citation>
    <scope>NUCLEOTIDE SEQUENCE [LARGE SCALE GENOMIC DNA]</scope>
    <source>
        <strain evidence="4">S238N-H82 / ATCC MYA-4686</strain>
    </source>
</reference>
<dbReference type="Proteomes" id="UP000001194">
    <property type="component" value="Unassembled WGS sequence"/>
</dbReference>
<evidence type="ECO:0000313" key="3">
    <source>
        <dbReference type="EMBL" id="EDR07242.1"/>
    </source>
</evidence>
<keyword evidence="4" id="KW-1185">Reference proteome</keyword>
<evidence type="ECO:0000313" key="4">
    <source>
        <dbReference type="Proteomes" id="UP000001194"/>
    </source>
</evidence>
<dbReference type="SMART" id="SM00225">
    <property type="entry name" value="BTB"/>
    <property type="match status" value="1"/>
</dbReference>
<name>B0DDM8_LACBS</name>
<dbReference type="CDD" id="cd18186">
    <property type="entry name" value="BTB_POZ_ZBTB_KLHL-like"/>
    <property type="match status" value="1"/>
</dbReference>
<protein>
    <submittedName>
        <fullName evidence="3">Predicted protein</fullName>
    </submittedName>
</protein>
<dbReference type="GeneID" id="6077870"/>
<feature type="compositionally biased region" description="Basic and acidic residues" evidence="1">
    <location>
        <begin position="228"/>
        <end position="237"/>
    </location>
</feature>
<evidence type="ECO:0000259" key="2">
    <source>
        <dbReference type="PROSITE" id="PS50097"/>
    </source>
</evidence>
<feature type="region of interest" description="Disordered" evidence="1">
    <location>
        <begin position="216"/>
        <end position="261"/>
    </location>
</feature>